<dbReference type="InterPro" id="IPR010982">
    <property type="entry name" value="Lambda_DNA-bd_dom_sf"/>
</dbReference>
<dbReference type="Proteomes" id="UP000479531">
    <property type="component" value="Unassembled WGS sequence"/>
</dbReference>
<dbReference type="SUPFAM" id="SSF47413">
    <property type="entry name" value="lambda repressor-like DNA-binding domains"/>
    <property type="match status" value="1"/>
</dbReference>
<dbReference type="GO" id="GO:0003677">
    <property type="term" value="F:DNA binding"/>
    <property type="evidence" value="ECO:0007669"/>
    <property type="project" value="InterPro"/>
</dbReference>
<dbReference type="EMBL" id="WGGT01000024">
    <property type="protein sequence ID" value="MVQ47153.1"/>
    <property type="molecule type" value="Genomic_DNA"/>
</dbReference>
<accession>A0A6L6XK46</accession>
<dbReference type="Gene3D" id="1.10.260.40">
    <property type="entry name" value="lambda repressor-like DNA-binding domains"/>
    <property type="match status" value="1"/>
</dbReference>
<reference evidence="1 2" key="1">
    <citation type="submission" date="2019-10" db="EMBL/GenBank/DDBJ databases">
        <title>Roseburia spp. ameliorate alcoholic fatty liver via restoration of gut barrier function.</title>
        <authorList>
            <person name="Seo B."/>
            <person name="Ko G."/>
        </authorList>
    </citation>
    <scope>NUCLEOTIDE SEQUENCE [LARGE SCALE GENOMIC DNA]</scope>
    <source>
        <strain evidence="1 2">SNUG30017</strain>
    </source>
</reference>
<protein>
    <submittedName>
        <fullName evidence="1">XRE family transcriptional regulator</fullName>
    </submittedName>
</protein>
<proteinExistence type="predicted"/>
<dbReference type="AlphaFoldDB" id="A0A6L6XK46"/>
<evidence type="ECO:0000313" key="1">
    <source>
        <dbReference type="EMBL" id="MVQ47153.1"/>
    </source>
</evidence>
<name>A0A6L6XK46_9FIRM</name>
<organism evidence="1 2">
    <name type="scientific">Roseburia intestinalis</name>
    <dbReference type="NCBI Taxonomy" id="166486"/>
    <lineage>
        <taxon>Bacteria</taxon>
        <taxon>Bacillati</taxon>
        <taxon>Bacillota</taxon>
        <taxon>Clostridia</taxon>
        <taxon>Lachnospirales</taxon>
        <taxon>Lachnospiraceae</taxon>
        <taxon>Roseburia</taxon>
    </lineage>
</organism>
<evidence type="ECO:0000313" key="2">
    <source>
        <dbReference type="Proteomes" id="UP000479531"/>
    </source>
</evidence>
<comment type="caution">
    <text evidence="1">The sequence shown here is derived from an EMBL/GenBank/DDBJ whole genome shotgun (WGS) entry which is preliminary data.</text>
</comment>
<sequence length="64" mass="7028">MKLNRNKVNIAMARKKMTVVQLADVYGVSRARMNVILNSQVITPICAGRVAEALGVDVTEILED</sequence>
<gene>
    <name evidence="1" type="ORF">GCK47_16040</name>
</gene>